<keyword evidence="1" id="KW-0175">Coiled coil</keyword>
<sequence>MKRFFVKLTTTPEYNWWWDIVKQDFEKKSSELGKMIEMLEDEKVQLGLDIDIQKLEAEKMYKGKNRAEEDLDNLKIDYKKLRLSIRTVGLGKT</sequence>
<feature type="non-terminal residue" evidence="2">
    <location>
        <position position="93"/>
    </location>
</feature>
<keyword evidence="3" id="KW-1185">Reference proteome</keyword>
<comment type="caution">
    <text evidence="2">The sequence shown here is derived from an EMBL/GenBank/DDBJ whole genome shotgun (WGS) entry which is preliminary data.</text>
</comment>
<gene>
    <name evidence="2" type="ORF">Gohar_007374</name>
</gene>
<dbReference type="Proteomes" id="UP000593560">
    <property type="component" value="Unassembled WGS sequence"/>
</dbReference>
<protein>
    <submittedName>
        <fullName evidence="2">Uncharacterized protein</fullName>
    </submittedName>
</protein>
<dbReference type="OrthoDB" id="999483at2759"/>
<name>A0A7J9GGC7_9ROSI</name>
<evidence type="ECO:0000313" key="3">
    <source>
        <dbReference type="Proteomes" id="UP000593560"/>
    </source>
</evidence>
<proteinExistence type="predicted"/>
<dbReference type="AlphaFoldDB" id="A0A7J9GGC7"/>
<evidence type="ECO:0000313" key="2">
    <source>
        <dbReference type="EMBL" id="MBA0796622.1"/>
    </source>
</evidence>
<organism evidence="2 3">
    <name type="scientific">Gossypium harknessii</name>
    <dbReference type="NCBI Taxonomy" id="34285"/>
    <lineage>
        <taxon>Eukaryota</taxon>
        <taxon>Viridiplantae</taxon>
        <taxon>Streptophyta</taxon>
        <taxon>Embryophyta</taxon>
        <taxon>Tracheophyta</taxon>
        <taxon>Spermatophyta</taxon>
        <taxon>Magnoliopsida</taxon>
        <taxon>eudicotyledons</taxon>
        <taxon>Gunneridae</taxon>
        <taxon>Pentapetalae</taxon>
        <taxon>rosids</taxon>
        <taxon>malvids</taxon>
        <taxon>Malvales</taxon>
        <taxon>Malvaceae</taxon>
        <taxon>Malvoideae</taxon>
        <taxon>Gossypium</taxon>
    </lineage>
</organism>
<feature type="coiled-coil region" evidence="1">
    <location>
        <begin position="22"/>
        <end position="84"/>
    </location>
</feature>
<evidence type="ECO:0000256" key="1">
    <source>
        <dbReference type="SAM" id="Coils"/>
    </source>
</evidence>
<accession>A0A7J9GGC7</accession>
<dbReference type="EMBL" id="JABFAD010000004">
    <property type="protein sequence ID" value="MBA0796622.1"/>
    <property type="molecule type" value="Genomic_DNA"/>
</dbReference>
<reference evidence="2 3" key="1">
    <citation type="journal article" date="2019" name="Genome Biol. Evol.">
        <title>Insights into the evolution of the New World diploid cottons (Gossypium, subgenus Houzingenia) based on genome sequencing.</title>
        <authorList>
            <person name="Grover C.E."/>
            <person name="Arick M.A. 2nd"/>
            <person name="Thrash A."/>
            <person name="Conover J.L."/>
            <person name="Sanders W.S."/>
            <person name="Peterson D.G."/>
            <person name="Frelichowski J.E."/>
            <person name="Scheffler J.A."/>
            <person name="Scheffler B.E."/>
            <person name="Wendel J.F."/>
        </authorList>
    </citation>
    <scope>NUCLEOTIDE SEQUENCE [LARGE SCALE GENOMIC DNA]</scope>
    <source>
        <strain evidence="2">0</strain>
        <tissue evidence="2">Leaf</tissue>
    </source>
</reference>